<proteinExistence type="predicted"/>
<comment type="caution">
    <text evidence="2">The sequence shown here is derived from an EMBL/GenBank/DDBJ whole genome shotgun (WGS) entry which is preliminary data.</text>
</comment>
<evidence type="ECO:0000313" key="3">
    <source>
        <dbReference type="Proteomes" id="UP001280121"/>
    </source>
</evidence>
<reference evidence="2" key="1">
    <citation type="journal article" date="2023" name="Plant J.">
        <title>Genome sequences and population genomics provide insights into the demographic history, inbreeding, and mutation load of two 'living fossil' tree species of Dipteronia.</title>
        <authorList>
            <person name="Feng Y."/>
            <person name="Comes H.P."/>
            <person name="Chen J."/>
            <person name="Zhu S."/>
            <person name="Lu R."/>
            <person name="Zhang X."/>
            <person name="Li P."/>
            <person name="Qiu J."/>
            <person name="Olsen K.M."/>
            <person name="Qiu Y."/>
        </authorList>
    </citation>
    <scope>NUCLEOTIDE SEQUENCE</scope>
    <source>
        <strain evidence="2">KIB01</strain>
    </source>
</reference>
<evidence type="ECO:0000256" key="1">
    <source>
        <dbReference type="SAM" id="SignalP"/>
    </source>
</evidence>
<dbReference type="Proteomes" id="UP001280121">
    <property type="component" value="Unassembled WGS sequence"/>
</dbReference>
<evidence type="ECO:0000313" key="2">
    <source>
        <dbReference type="EMBL" id="KAK2661212.1"/>
    </source>
</evidence>
<dbReference type="PANTHER" id="PTHR32208">
    <property type="entry name" value="SECRETED PROTEIN-RELATED"/>
    <property type="match status" value="1"/>
</dbReference>
<accession>A0AAE0CRX7</accession>
<feature type="signal peptide" evidence="1">
    <location>
        <begin position="1"/>
        <end position="19"/>
    </location>
</feature>
<protein>
    <submittedName>
        <fullName evidence="2">Uncharacterized protein</fullName>
    </submittedName>
</protein>
<gene>
    <name evidence="2" type="ORF">Ddye_007745</name>
</gene>
<dbReference type="EMBL" id="JANJYI010000002">
    <property type="protein sequence ID" value="KAK2661212.1"/>
    <property type="molecule type" value="Genomic_DNA"/>
</dbReference>
<name>A0AAE0CRX7_9ROSI</name>
<keyword evidence="3" id="KW-1185">Reference proteome</keyword>
<sequence length="161" mass="18218">MACLIKPLLLLPLSLWVYSTFLHDLCHTQNSSHTAPIHSGYGGSRVRGGWWEVASENSGVSAMHMFIFPYTDKAIMFGCVVFGKSQIQLPSTRILGRKIKTDADLWAHAIEFDIDSAAIRPLKIVFTYYKQQYLFGCGTCNWEDFTGAHAGKRWYLLHTLD</sequence>
<organism evidence="2 3">
    <name type="scientific">Dipteronia dyeriana</name>
    <dbReference type="NCBI Taxonomy" id="168575"/>
    <lineage>
        <taxon>Eukaryota</taxon>
        <taxon>Viridiplantae</taxon>
        <taxon>Streptophyta</taxon>
        <taxon>Embryophyta</taxon>
        <taxon>Tracheophyta</taxon>
        <taxon>Spermatophyta</taxon>
        <taxon>Magnoliopsida</taxon>
        <taxon>eudicotyledons</taxon>
        <taxon>Gunneridae</taxon>
        <taxon>Pentapetalae</taxon>
        <taxon>rosids</taxon>
        <taxon>malvids</taxon>
        <taxon>Sapindales</taxon>
        <taxon>Sapindaceae</taxon>
        <taxon>Hippocastanoideae</taxon>
        <taxon>Acereae</taxon>
        <taxon>Dipteronia</taxon>
    </lineage>
</organism>
<keyword evidence="1" id="KW-0732">Signal</keyword>
<dbReference type="PANTHER" id="PTHR32208:SF93">
    <property type="entry name" value="ALDEHYDE OXIDASE GLOX1"/>
    <property type="match status" value="1"/>
</dbReference>
<feature type="chain" id="PRO_5042271346" evidence="1">
    <location>
        <begin position="20"/>
        <end position="161"/>
    </location>
</feature>
<dbReference type="AlphaFoldDB" id="A0AAE0CRX7"/>